<reference evidence="2 3" key="1">
    <citation type="journal article" date="2019" name="Sci. Rep.">
        <title>Orb-weaving spider Araneus ventricosus genome elucidates the spidroin gene catalogue.</title>
        <authorList>
            <person name="Kono N."/>
            <person name="Nakamura H."/>
            <person name="Ohtoshi R."/>
            <person name="Moran D.A.P."/>
            <person name="Shinohara A."/>
            <person name="Yoshida Y."/>
            <person name="Fujiwara M."/>
            <person name="Mori M."/>
            <person name="Tomita M."/>
            <person name="Arakawa K."/>
        </authorList>
    </citation>
    <scope>NUCLEOTIDE SEQUENCE [LARGE SCALE GENOMIC DNA]</scope>
</reference>
<feature type="compositionally biased region" description="Basic residues" evidence="1">
    <location>
        <begin position="60"/>
        <end position="75"/>
    </location>
</feature>
<sequence length="112" mass="12559">MRRRSNEKCMSGGLMSCENYDLGRPDVLIGSNPTHNSGLKERPHVITVRKDPVRDPTTKGFHHRTPVGPSLHHRTLIGPSPSHRTLIGPSPHHRTLLGPPLHPRRITRQLVV</sequence>
<comment type="caution">
    <text evidence="2">The sequence shown here is derived from an EMBL/GenBank/DDBJ whole genome shotgun (WGS) entry which is preliminary data.</text>
</comment>
<name>A0A4Y2CMY4_ARAVE</name>
<feature type="region of interest" description="Disordered" evidence="1">
    <location>
        <begin position="51"/>
        <end position="100"/>
    </location>
</feature>
<evidence type="ECO:0000313" key="2">
    <source>
        <dbReference type="EMBL" id="GBM05781.1"/>
    </source>
</evidence>
<gene>
    <name evidence="2" type="ORF">AVEN_261_1</name>
</gene>
<protein>
    <submittedName>
        <fullName evidence="2">Uncharacterized protein</fullName>
    </submittedName>
</protein>
<dbReference type="EMBL" id="BGPR01000219">
    <property type="protein sequence ID" value="GBM05781.1"/>
    <property type="molecule type" value="Genomic_DNA"/>
</dbReference>
<organism evidence="2 3">
    <name type="scientific">Araneus ventricosus</name>
    <name type="common">Orbweaver spider</name>
    <name type="synonym">Epeira ventricosa</name>
    <dbReference type="NCBI Taxonomy" id="182803"/>
    <lineage>
        <taxon>Eukaryota</taxon>
        <taxon>Metazoa</taxon>
        <taxon>Ecdysozoa</taxon>
        <taxon>Arthropoda</taxon>
        <taxon>Chelicerata</taxon>
        <taxon>Arachnida</taxon>
        <taxon>Araneae</taxon>
        <taxon>Araneomorphae</taxon>
        <taxon>Entelegynae</taxon>
        <taxon>Araneoidea</taxon>
        <taxon>Araneidae</taxon>
        <taxon>Araneus</taxon>
    </lineage>
</organism>
<accession>A0A4Y2CMY4</accession>
<dbReference type="AlphaFoldDB" id="A0A4Y2CMY4"/>
<dbReference type="Proteomes" id="UP000499080">
    <property type="component" value="Unassembled WGS sequence"/>
</dbReference>
<proteinExistence type="predicted"/>
<keyword evidence="3" id="KW-1185">Reference proteome</keyword>
<evidence type="ECO:0000313" key="3">
    <source>
        <dbReference type="Proteomes" id="UP000499080"/>
    </source>
</evidence>
<evidence type="ECO:0000256" key="1">
    <source>
        <dbReference type="SAM" id="MobiDB-lite"/>
    </source>
</evidence>